<feature type="compositionally biased region" description="Basic and acidic residues" evidence="1">
    <location>
        <begin position="1"/>
        <end position="10"/>
    </location>
</feature>
<organism evidence="2 3">
    <name type="scientific">Corynebacterium urealyticum</name>
    <dbReference type="NCBI Taxonomy" id="43771"/>
    <lineage>
        <taxon>Bacteria</taxon>
        <taxon>Bacillati</taxon>
        <taxon>Actinomycetota</taxon>
        <taxon>Actinomycetes</taxon>
        <taxon>Mycobacteriales</taxon>
        <taxon>Corynebacteriaceae</taxon>
        <taxon>Corynebacterium</taxon>
    </lineage>
</organism>
<dbReference type="EMBL" id="QFNY01000015">
    <property type="protein sequence ID" value="PZP03266.1"/>
    <property type="molecule type" value="Genomic_DNA"/>
</dbReference>
<evidence type="ECO:0000313" key="3">
    <source>
        <dbReference type="Proteomes" id="UP000249451"/>
    </source>
</evidence>
<name>A0A2W5D7I0_9CORY</name>
<dbReference type="AlphaFoldDB" id="A0A2W5D7I0"/>
<reference evidence="2 3" key="1">
    <citation type="submission" date="2017-11" db="EMBL/GenBank/DDBJ databases">
        <title>Infants hospitalized years apart are colonized by the same room-sourced microbial strains.</title>
        <authorList>
            <person name="Brooks B."/>
            <person name="Olm M.R."/>
            <person name="Firek B.A."/>
            <person name="Baker R."/>
            <person name="Thomas B.C."/>
            <person name="Morowitz M.J."/>
            <person name="Banfield J.F."/>
        </authorList>
    </citation>
    <scope>NUCLEOTIDE SEQUENCE [LARGE SCALE GENOMIC DNA]</scope>
    <source>
        <strain evidence="2">S2_012_000_R3_87</strain>
    </source>
</reference>
<gene>
    <name evidence="2" type="ORF">DI609_01270</name>
</gene>
<sequence>MSRDYRDQRGGHPTKYYITDKGHSEFARHCRRSARAKSKQALRNGHEPAPKYPVETEYYD</sequence>
<feature type="region of interest" description="Disordered" evidence="1">
    <location>
        <begin position="1"/>
        <end position="60"/>
    </location>
</feature>
<comment type="caution">
    <text evidence="2">The sequence shown here is derived from an EMBL/GenBank/DDBJ whole genome shotgun (WGS) entry which is preliminary data.</text>
</comment>
<feature type="compositionally biased region" description="Basic and acidic residues" evidence="1">
    <location>
        <begin position="18"/>
        <end position="28"/>
    </location>
</feature>
<evidence type="ECO:0000256" key="1">
    <source>
        <dbReference type="SAM" id="MobiDB-lite"/>
    </source>
</evidence>
<accession>A0A2W5D7I0</accession>
<proteinExistence type="predicted"/>
<protein>
    <submittedName>
        <fullName evidence="2">Uncharacterized protein</fullName>
    </submittedName>
</protein>
<evidence type="ECO:0000313" key="2">
    <source>
        <dbReference type="EMBL" id="PZP03266.1"/>
    </source>
</evidence>
<dbReference type="Proteomes" id="UP000249451">
    <property type="component" value="Unassembled WGS sequence"/>
</dbReference>
<feature type="compositionally biased region" description="Basic residues" evidence="1">
    <location>
        <begin position="29"/>
        <end position="40"/>
    </location>
</feature>